<reference evidence="1" key="1">
    <citation type="submission" date="2022-01" db="EMBL/GenBank/DDBJ databases">
        <authorList>
            <person name="Lagorce A."/>
        </authorList>
    </citation>
    <scope>NUCLEOTIDE SEQUENCE</scope>
    <source>
        <strain evidence="1">Th15_F1_D04</strain>
    </source>
</reference>
<accession>A0AAU9PZA7</accession>
<dbReference type="Pfam" id="PF18985">
    <property type="entry name" value="DUF5718"/>
    <property type="match status" value="1"/>
</dbReference>
<organism evidence="1 2">
    <name type="scientific">Vibrio owensii</name>
    <dbReference type="NCBI Taxonomy" id="696485"/>
    <lineage>
        <taxon>Bacteria</taxon>
        <taxon>Pseudomonadati</taxon>
        <taxon>Pseudomonadota</taxon>
        <taxon>Gammaproteobacteria</taxon>
        <taxon>Vibrionales</taxon>
        <taxon>Vibrionaceae</taxon>
        <taxon>Vibrio</taxon>
    </lineage>
</organism>
<comment type="caution">
    <text evidence="1">The sequence shown here is derived from an EMBL/GenBank/DDBJ whole genome shotgun (WGS) entry which is preliminary data.</text>
</comment>
<dbReference type="RefSeq" id="WP_409930063.1">
    <property type="nucleotide sequence ID" value="NZ_CAKMTQ010000001.1"/>
</dbReference>
<protein>
    <submittedName>
        <fullName evidence="1">Uncharacterized protein</fullName>
    </submittedName>
</protein>
<dbReference type="InterPro" id="IPR043776">
    <property type="entry name" value="DUF5718"/>
</dbReference>
<dbReference type="Proteomes" id="UP001295420">
    <property type="component" value="Unassembled WGS sequence"/>
</dbReference>
<name>A0AAU9PZA7_9VIBR</name>
<proteinExistence type="predicted"/>
<gene>
    <name evidence="1" type="ORF">THF1D04_10891</name>
</gene>
<evidence type="ECO:0000313" key="2">
    <source>
        <dbReference type="Proteomes" id="UP001295420"/>
    </source>
</evidence>
<sequence>MSSQVDKLVFGIAGNSPGYLAQTGEIKAFSQEVAEQNGPKALFPIYVAEHASFLGTQPFSSDSLHLPKEVDAVVQMEPELAVKYRVQYHTDGSVSDLKPYALTVINDVTYRNRDITKLAEKKNWGECSKGISNHELMIDSLEPGGDVDQLRLCGFYKRNGQWRQCSEDVATSQYIVFYQVLTDWVRDRINQQQSEGVLHNALDLVHVAGKPDSITVAIGAPSYTELEAKHQLRAGDEIVVCLYQQSGYQLNDLPRVFDQTEDTGKPNPQMILLKQTVSKHH</sequence>
<dbReference type="AlphaFoldDB" id="A0AAU9PZA7"/>
<evidence type="ECO:0000313" key="1">
    <source>
        <dbReference type="EMBL" id="CAH1521444.1"/>
    </source>
</evidence>
<dbReference type="EMBL" id="CAKMTQ010000001">
    <property type="protein sequence ID" value="CAH1521444.1"/>
    <property type="molecule type" value="Genomic_DNA"/>
</dbReference>